<proteinExistence type="predicted"/>
<sequence>MTDVTRIIGALENSPTEGAQALAAARHGFLEWVLAAPGPVTARMARDALETPAARDAQSAAARAFVGCLHEASRSLTGGAVRRRAARVRRAELLN</sequence>
<evidence type="ECO:0000313" key="1">
    <source>
        <dbReference type="EMBL" id="MFB9149978.1"/>
    </source>
</evidence>
<gene>
    <name evidence="1" type="ORF">ACFFU4_09490</name>
</gene>
<dbReference type="RefSeq" id="WP_377069431.1">
    <property type="nucleotide sequence ID" value="NZ_JBHMEC010000015.1"/>
</dbReference>
<evidence type="ECO:0000313" key="2">
    <source>
        <dbReference type="Proteomes" id="UP001589670"/>
    </source>
</evidence>
<protein>
    <submittedName>
        <fullName evidence="1">Uncharacterized protein</fullName>
    </submittedName>
</protein>
<reference evidence="1 2" key="1">
    <citation type="submission" date="2024-09" db="EMBL/GenBank/DDBJ databases">
        <authorList>
            <person name="Sun Q."/>
            <person name="Mori K."/>
        </authorList>
    </citation>
    <scope>NUCLEOTIDE SEQUENCE [LARGE SCALE GENOMIC DNA]</scope>
    <source>
        <strain evidence="1 2">CECT 9424</strain>
    </source>
</reference>
<accession>A0ABV5HZV6</accession>
<dbReference type="Proteomes" id="UP001589670">
    <property type="component" value="Unassembled WGS sequence"/>
</dbReference>
<organism evidence="1 2">
    <name type="scientific">Roseovarius ramblicola</name>
    <dbReference type="NCBI Taxonomy" id="2022336"/>
    <lineage>
        <taxon>Bacteria</taxon>
        <taxon>Pseudomonadati</taxon>
        <taxon>Pseudomonadota</taxon>
        <taxon>Alphaproteobacteria</taxon>
        <taxon>Rhodobacterales</taxon>
        <taxon>Roseobacteraceae</taxon>
        <taxon>Roseovarius</taxon>
    </lineage>
</organism>
<name>A0ABV5HZV6_9RHOB</name>
<comment type="caution">
    <text evidence="1">The sequence shown here is derived from an EMBL/GenBank/DDBJ whole genome shotgun (WGS) entry which is preliminary data.</text>
</comment>
<keyword evidence="2" id="KW-1185">Reference proteome</keyword>
<dbReference type="EMBL" id="JBHMEC010000015">
    <property type="protein sequence ID" value="MFB9149978.1"/>
    <property type="molecule type" value="Genomic_DNA"/>
</dbReference>